<reference evidence="11" key="1">
    <citation type="submission" date="2015-11" db="EMBL/GenBank/DDBJ databases">
        <title>Complete genome sequence of a polyethylene-glycol degrader Sphingopyxis macrogoltabida 203N (NBRC 111659).</title>
        <authorList>
            <person name="Yoshiyuki O."/>
            <person name="Shouta N."/>
            <person name="Nagata Y."/>
            <person name="Numata M."/>
            <person name="Tsuchikane K."/>
            <person name="Hosoyama A."/>
            <person name="Yamazoe A."/>
            <person name="Tsuda M."/>
            <person name="Fujita N."/>
            <person name="Kawai F."/>
        </authorList>
    </citation>
    <scope>NUCLEOTIDE SEQUENCE [LARGE SCALE GENOMIC DNA]</scope>
    <source>
        <strain evidence="11">203N</strain>
        <plasmid evidence="11">unnamed1</plasmid>
    </source>
</reference>
<keyword evidence="11" id="KW-1185">Reference proteome</keyword>
<sequence length="295" mass="33105">MSSVTELGYVGLNVTDAEAWKRFGADVIGLELVEGEEADRFYFRMDYWHHRFVIHPGETDDIAYAGWRVADEEAMQAILDRLDAAGHSYRRATPEEAAERRVLGLVKVKDPSGNPVELFYAPLIEVHLPFHPGRRMHGKFVTGSEGIGHILIQADDPAASHRFYSLLGLKGAIQYHLQSPKGTVYPVFMHCNDRQHSLAFGVNGPSRLNHMMLEYRELDDLGLAHDIVRAQGIDVALQLGKHSNDEALTFYFMTPSGWAMELGWGGGKSFAQQQYHLRDIFGHGIEKSGNMDVEL</sequence>
<evidence type="ECO:0000259" key="9">
    <source>
        <dbReference type="PROSITE" id="PS51819"/>
    </source>
</evidence>
<comment type="cofactor">
    <cofactor evidence="1 8">
        <name>Fe(2+)</name>
        <dbReference type="ChEBI" id="CHEBI:29033"/>
    </cofactor>
</comment>
<dbReference type="InterPro" id="IPR037523">
    <property type="entry name" value="VOC_core"/>
</dbReference>
<dbReference type="PROSITE" id="PS51819">
    <property type="entry name" value="VOC"/>
    <property type="match status" value="2"/>
</dbReference>
<keyword evidence="3" id="KW-0479">Metal-binding</keyword>
<dbReference type="GO" id="GO:0051213">
    <property type="term" value="F:dioxygenase activity"/>
    <property type="evidence" value="ECO:0007669"/>
    <property type="project" value="UniProtKB-KW"/>
</dbReference>
<organism evidence="10 11">
    <name type="scientific">Sphingopyxis macrogoltabida</name>
    <name type="common">Sphingomonas macrogoltabidus</name>
    <dbReference type="NCBI Taxonomy" id="33050"/>
    <lineage>
        <taxon>Bacteria</taxon>
        <taxon>Pseudomonadati</taxon>
        <taxon>Pseudomonadota</taxon>
        <taxon>Alphaproteobacteria</taxon>
        <taxon>Sphingomonadales</taxon>
        <taxon>Sphingomonadaceae</taxon>
        <taxon>Sphingopyxis</taxon>
    </lineage>
</organism>
<evidence type="ECO:0000256" key="4">
    <source>
        <dbReference type="ARBA" id="ARBA00022797"/>
    </source>
</evidence>
<keyword evidence="7 8" id="KW-0408">Iron</keyword>
<dbReference type="PROSITE" id="PS00082">
    <property type="entry name" value="EXTRADIOL_DIOXYGENAS"/>
    <property type="match status" value="1"/>
</dbReference>
<evidence type="ECO:0000256" key="2">
    <source>
        <dbReference type="ARBA" id="ARBA00008784"/>
    </source>
</evidence>
<evidence type="ECO:0000256" key="7">
    <source>
        <dbReference type="ARBA" id="ARBA00023004"/>
    </source>
</evidence>
<dbReference type="KEGG" id="smaz:LH19_27485"/>
<dbReference type="EMBL" id="CP013345">
    <property type="protein sequence ID" value="AMU92781.1"/>
    <property type="molecule type" value="Genomic_DNA"/>
</dbReference>
<dbReference type="CDD" id="cd07252">
    <property type="entry name" value="BphC1-RGP6_N_like"/>
    <property type="match status" value="1"/>
</dbReference>
<keyword evidence="4 8" id="KW-0058">Aromatic hydrocarbons catabolism</keyword>
<evidence type="ECO:0000256" key="3">
    <source>
        <dbReference type="ARBA" id="ARBA00022723"/>
    </source>
</evidence>
<dbReference type="Gene3D" id="3.10.180.10">
    <property type="entry name" value="2,3-Dihydroxybiphenyl 1,2-Dioxygenase, domain 1"/>
    <property type="match status" value="2"/>
</dbReference>
<dbReference type="Proteomes" id="UP000076088">
    <property type="component" value="Plasmid unnamed1"/>
</dbReference>
<dbReference type="InterPro" id="IPR000486">
    <property type="entry name" value="Xdiol_ring_cleave_dOase_1/2"/>
</dbReference>
<geneLocation type="plasmid" evidence="10 11">
    <name>unnamed1</name>
</geneLocation>
<feature type="domain" description="VOC" evidence="9">
    <location>
        <begin position="6"/>
        <end position="121"/>
    </location>
</feature>
<keyword evidence="5 8" id="KW-0223">Dioxygenase</keyword>
<feature type="domain" description="VOC" evidence="9">
    <location>
        <begin position="146"/>
        <end position="265"/>
    </location>
</feature>
<evidence type="ECO:0000256" key="5">
    <source>
        <dbReference type="ARBA" id="ARBA00022964"/>
    </source>
</evidence>
<name>A0AAC9AZ90_SPHMC</name>
<dbReference type="InterPro" id="IPR004360">
    <property type="entry name" value="Glyas_Fos-R_dOase_dom"/>
</dbReference>
<reference evidence="10 11" key="2">
    <citation type="journal article" date="2016" name="Genome Announc.">
        <title>Complete Genome Sequence of Sphingopyxis macrogoltabida Strain 203N (NBRC 111659), a Polyethylene Glycol Degrader.</title>
        <authorList>
            <person name="Ohtsubo Y."/>
            <person name="Nonoyama S."/>
            <person name="Nagata Y."/>
            <person name="Numata M."/>
            <person name="Tsuchikane K."/>
            <person name="Hosoyama A."/>
            <person name="Yamazoe A."/>
            <person name="Tsuda M."/>
            <person name="Fujita N."/>
            <person name="Kawai F."/>
        </authorList>
    </citation>
    <scope>NUCLEOTIDE SEQUENCE [LARGE SCALE GENOMIC DNA]</scope>
    <source>
        <strain evidence="10 11">203N</strain>
    </source>
</reference>
<keyword evidence="6 8" id="KW-0560">Oxidoreductase</keyword>
<evidence type="ECO:0000313" key="11">
    <source>
        <dbReference type="Proteomes" id="UP000076088"/>
    </source>
</evidence>
<proteinExistence type="inferred from homology"/>
<evidence type="ECO:0000256" key="6">
    <source>
        <dbReference type="ARBA" id="ARBA00023002"/>
    </source>
</evidence>
<evidence type="ECO:0000313" key="10">
    <source>
        <dbReference type="EMBL" id="AMU92781.1"/>
    </source>
</evidence>
<protein>
    <submittedName>
        <fullName evidence="10">2,3-dihydroxybiphenyl 1,2-dioxygenase</fullName>
    </submittedName>
</protein>
<dbReference type="Pfam" id="PF00903">
    <property type="entry name" value="Glyoxalase"/>
    <property type="match status" value="1"/>
</dbReference>
<evidence type="ECO:0000256" key="1">
    <source>
        <dbReference type="ARBA" id="ARBA00001954"/>
    </source>
</evidence>
<accession>A0AAC9AZ90</accession>
<dbReference type="GO" id="GO:0008198">
    <property type="term" value="F:ferrous iron binding"/>
    <property type="evidence" value="ECO:0007669"/>
    <property type="project" value="InterPro"/>
</dbReference>
<dbReference type="AlphaFoldDB" id="A0AAC9AZ90"/>
<dbReference type="CDD" id="cd07237">
    <property type="entry name" value="BphC1-RGP6_C_like"/>
    <property type="match status" value="1"/>
</dbReference>
<keyword evidence="10" id="KW-0614">Plasmid</keyword>
<dbReference type="RefSeq" id="WP_054735166.1">
    <property type="nucleotide sequence ID" value="NZ_CP009430.1"/>
</dbReference>
<evidence type="ECO:0000256" key="8">
    <source>
        <dbReference type="RuleBase" id="RU000683"/>
    </source>
</evidence>
<dbReference type="InterPro" id="IPR029068">
    <property type="entry name" value="Glyas_Bleomycin-R_OHBP_Dase"/>
</dbReference>
<dbReference type="Pfam" id="PF22632">
    <property type="entry name" value="BphC_D1"/>
    <property type="match status" value="1"/>
</dbReference>
<gene>
    <name evidence="10" type="ORF">ATM17_31475</name>
</gene>
<comment type="similarity">
    <text evidence="2 8">Belongs to the extradiol ring-cleavage dioxygenase family.</text>
</comment>
<dbReference type="SUPFAM" id="SSF54593">
    <property type="entry name" value="Glyoxalase/Bleomycin resistance protein/Dihydroxybiphenyl dioxygenase"/>
    <property type="match status" value="1"/>
</dbReference>